<proteinExistence type="predicted"/>
<keyword evidence="2" id="KW-1185">Reference proteome</keyword>
<dbReference type="InterPro" id="IPR011990">
    <property type="entry name" value="TPR-like_helical_dom_sf"/>
</dbReference>
<dbReference type="Pfam" id="PF08238">
    <property type="entry name" value="Sel1"/>
    <property type="match status" value="2"/>
</dbReference>
<dbReference type="Pfam" id="PF12895">
    <property type="entry name" value="ANAPC3"/>
    <property type="match status" value="1"/>
</dbReference>
<gene>
    <name evidence="1" type="ORF">GCM10009123_11510</name>
</gene>
<organism evidence="1 2">
    <name type="scientific">Kangiella japonica</name>
    <dbReference type="NCBI Taxonomy" id="647384"/>
    <lineage>
        <taxon>Bacteria</taxon>
        <taxon>Pseudomonadati</taxon>
        <taxon>Pseudomonadota</taxon>
        <taxon>Gammaproteobacteria</taxon>
        <taxon>Kangiellales</taxon>
        <taxon>Kangiellaceae</taxon>
        <taxon>Kangiella</taxon>
    </lineage>
</organism>
<comment type="caution">
    <text evidence="1">The sequence shown here is derived from an EMBL/GenBank/DDBJ whole genome shotgun (WGS) entry which is preliminary data.</text>
</comment>
<dbReference type="InterPro" id="IPR006597">
    <property type="entry name" value="Sel1-like"/>
</dbReference>
<dbReference type="SMART" id="SM00671">
    <property type="entry name" value="SEL1"/>
    <property type="match status" value="3"/>
</dbReference>
<evidence type="ECO:0000313" key="1">
    <source>
        <dbReference type="EMBL" id="GAA0205761.1"/>
    </source>
</evidence>
<reference evidence="1 2" key="1">
    <citation type="journal article" date="2019" name="Int. J. Syst. Evol. Microbiol.">
        <title>The Global Catalogue of Microorganisms (GCM) 10K type strain sequencing project: providing services to taxonomists for standard genome sequencing and annotation.</title>
        <authorList>
            <consortium name="The Broad Institute Genomics Platform"/>
            <consortium name="The Broad Institute Genome Sequencing Center for Infectious Disease"/>
            <person name="Wu L."/>
            <person name="Ma J."/>
        </authorList>
    </citation>
    <scope>NUCLEOTIDE SEQUENCE [LARGE SCALE GENOMIC DNA]</scope>
    <source>
        <strain evidence="1 2">JCM 16211</strain>
    </source>
</reference>
<accession>A0ABN0SXV5</accession>
<protein>
    <recommendedName>
        <fullName evidence="3">Beta-lactamase</fullName>
    </recommendedName>
</protein>
<dbReference type="Proteomes" id="UP001501221">
    <property type="component" value="Unassembled WGS sequence"/>
</dbReference>
<dbReference type="SUPFAM" id="SSF81901">
    <property type="entry name" value="HCP-like"/>
    <property type="match status" value="1"/>
</dbReference>
<evidence type="ECO:0008006" key="3">
    <source>
        <dbReference type="Google" id="ProtNLM"/>
    </source>
</evidence>
<dbReference type="Gene3D" id="1.25.40.10">
    <property type="entry name" value="Tetratricopeptide repeat domain"/>
    <property type="match status" value="1"/>
</dbReference>
<evidence type="ECO:0000313" key="2">
    <source>
        <dbReference type="Proteomes" id="UP001501221"/>
    </source>
</evidence>
<sequence>MLAVFATEGAEGLDCHNSYILSESKESLNCAVAYYEKKVENHNNNDDRLTLGSLYFLSNQKDKAIELYEQVRGDEKSGDASYNLAQVYYSESKGNKDLNKVKMYLKEAADAGIAQAQLELSYMYSTYLMNKDFSKAVKYLTDAAENNEKYGDGYVSETVIKAQFILGKIYLDGMWGVEKNKNKASYWIELSSKNQANKDYGVK</sequence>
<dbReference type="EMBL" id="BAAAFM010000003">
    <property type="protein sequence ID" value="GAA0205761.1"/>
    <property type="molecule type" value="Genomic_DNA"/>
</dbReference>
<dbReference type="InterPro" id="IPR050767">
    <property type="entry name" value="Sel1_AlgK"/>
</dbReference>
<dbReference type="PANTHER" id="PTHR11102:SF160">
    <property type="entry name" value="ERAD-ASSOCIATED E3 UBIQUITIN-PROTEIN LIGASE COMPONENT HRD3"/>
    <property type="match status" value="1"/>
</dbReference>
<name>A0ABN0SXV5_9GAMM</name>
<dbReference type="PANTHER" id="PTHR11102">
    <property type="entry name" value="SEL-1-LIKE PROTEIN"/>
    <property type="match status" value="1"/>
</dbReference>